<dbReference type="Gene3D" id="1.10.150.240">
    <property type="entry name" value="Putative phosphatase, domain 2"/>
    <property type="match status" value="1"/>
</dbReference>
<keyword evidence="2" id="KW-0378">Hydrolase</keyword>
<dbReference type="NCBIfam" id="TIGR01509">
    <property type="entry name" value="HAD-SF-IA-v3"/>
    <property type="match status" value="1"/>
</dbReference>
<dbReference type="InterPro" id="IPR023214">
    <property type="entry name" value="HAD_sf"/>
</dbReference>
<gene>
    <name evidence="5" type="ORF">SAMN05421644_10119</name>
</gene>
<dbReference type="SFLD" id="SFLDG01129">
    <property type="entry name" value="C1.5:_HAD__Beta-PGM__Phosphata"/>
    <property type="match status" value="1"/>
</dbReference>
<name>A0A1H3ALA0_ALLWA</name>
<dbReference type="GO" id="GO:0008967">
    <property type="term" value="F:phosphoglycolate phosphatase activity"/>
    <property type="evidence" value="ECO:0007669"/>
    <property type="project" value="TreeGrafter"/>
</dbReference>
<dbReference type="InterPro" id="IPR006439">
    <property type="entry name" value="HAD-SF_hydro_IA"/>
</dbReference>
<dbReference type="OrthoDB" id="9776368at2"/>
<dbReference type="SFLD" id="SFLDS00003">
    <property type="entry name" value="Haloacid_Dehalogenase"/>
    <property type="match status" value="1"/>
</dbReference>
<dbReference type="AlphaFoldDB" id="A0A1H3ALA0"/>
<dbReference type="InterPro" id="IPR041492">
    <property type="entry name" value="HAD_2"/>
</dbReference>
<dbReference type="NCBIfam" id="TIGR01549">
    <property type="entry name" value="HAD-SF-IA-v1"/>
    <property type="match status" value="1"/>
</dbReference>
<dbReference type="Gene3D" id="3.40.50.1000">
    <property type="entry name" value="HAD superfamily/HAD-like"/>
    <property type="match status" value="1"/>
</dbReference>
<keyword evidence="1" id="KW-0479">Metal-binding</keyword>
<dbReference type="PANTHER" id="PTHR43434">
    <property type="entry name" value="PHOSPHOGLYCOLATE PHOSPHATASE"/>
    <property type="match status" value="1"/>
</dbReference>
<dbReference type="RefSeq" id="WP_091331327.1">
    <property type="nucleotide sequence ID" value="NZ_FNOW01000001.1"/>
</dbReference>
<dbReference type="PANTHER" id="PTHR43434:SF23">
    <property type="entry name" value="PHOSPHOGLYCOLATE PHOSPHATASE"/>
    <property type="match status" value="1"/>
</dbReference>
<dbReference type="Pfam" id="PF13419">
    <property type="entry name" value="HAD_2"/>
    <property type="match status" value="1"/>
</dbReference>
<protein>
    <submittedName>
        <fullName evidence="5">Phosphoglycolate phosphatase</fullName>
    </submittedName>
</protein>
<evidence type="ECO:0000256" key="2">
    <source>
        <dbReference type="ARBA" id="ARBA00022801"/>
    </source>
</evidence>
<dbReference type="EMBL" id="FNOW01000001">
    <property type="protein sequence ID" value="SDX30211.1"/>
    <property type="molecule type" value="Genomic_DNA"/>
</dbReference>
<dbReference type="SUPFAM" id="SSF56784">
    <property type="entry name" value="HAD-like"/>
    <property type="match status" value="1"/>
</dbReference>
<sequence>MTNSRPPRDGLVLFDLDGTFADTAPDMAIALDRLRKRHGRSPLPFARVRPYVSHGAPGILKVGFDLTPDDPNYEPLRREYLRIYESALVEHTAPFPGIVELIDELDARGVPWGIVTNKAAALAKPLLERLGFLERVACLVCGDTTPRPKPYPDPLLYACDLLGVTPERGWYIGDAERDIQAGLAAGMGTLTALFGYLGPDDDPRTWGAHGMIQHPLQLLDWLAAEANHAA</sequence>
<evidence type="ECO:0000256" key="3">
    <source>
        <dbReference type="ARBA" id="ARBA00022842"/>
    </source>
</evidence>
<evidence type="ECO:0000256" key="1">
    <source>
        <dbReference type="ARBA" id="ARBA00022723"/>
    </source>
</evidence>
<proteinExistence type="predicted"/>
<keyword evidence="3" id="KW-0460">Magnesium</keyword>
<evidence type="ECO:0000313" key="6">
    <source>
        <dbReference type="Proteomes" id="UP000198672"/>
    </source>
</evidence>
<dbReference type="STRING" id="61595.SAMN05421644_10119"/>
<keyword evidence="6" id="KW-1185">Reference proteome</keyword>
<dbReference type="GO" id="GO:0005829">
    <property type="term" value="C:cytosol"/>
    <property type="evidence" value="ECO:0007669"/>
    <property type="project" value="TreeGrafter"/>
</dbReference>
<dbReference type="InterPro" id="IPR023198">
    <property type="entry name" value="PGP-like_dom2"/>
</dbReference>
<dbReference type="Proteomes" id="UP000198672">
    <property type="component" value="Unassembled WGS sequence"/>
</dbReference>
<dbReference type="InterPro" id="IPR036412">
    <property type="entry name" value="HAD-like_sf"/>
</dbReference>
<organism evidence="5 6">
    <name type="scientific">Allochromatium warmingii</name>
    <name type="common">Chromatium warmingii</name>
    <dbReference type="NCBI Taxonomy" id="61595"/>
    <lineage>
        <taxon>Bacteria</taxon>
        <taxon>Pseudomonadati</taxon>
        <taxon>Pseudomonadota</taxon>
        <taxon>Gammaproteobacteria</taxon>
        <taxon>Chromatiales</taxon>
        <taxon>Chromatiaceae</taxon>
        <taxon>Allochromatium</taxon>
    </lineage>
</organism>
<dbReference type="InterPro" id="IPR050155">
    <property type="entry name" value="HAD-like_hydrolase_sf"/>
</dbReference>
<evidence type="ECO:0000313" key="5">
    <source>
        <dbReference type="EMBL" id="SDX30211.1"/>
    </source>
</evidence>
<dbReference type="GO" id="GO:0006281">
    <property type="term" value="P:DNA repair"/>
    <property type="evidence" value="ECO:0007669"/>
    <property type="project" value="TreeGrafter"/>
</dbReference>
<accession>A0A1H3ALA0</accession>
<evidence type="ECO:0000256" key="4">
    <source>
        <dbReference type="ARBA" id="ARBA00023277"/>
    </source>
</evidence>
<keyword evidence="4" id="KW-0119">Carbohydrate metabolism</keyword>
<reference evidence="6" key="1">
    <citation type="submission" date="2016-10" db="EMBL/GenBank/DDBJ databases">
        <authorList>
            <person name="Varghese N."/>
            <person name="Submissions S."/>
        </authorList>
    </citation>
    <scope>NUCLEOTIDE SEQUENCE [LARGE SCALE GENOMIC DNA]</scope>
    <source>
        <strain evidence="6">DSM 173</strain>
    </source>
</reference>
<dbReference type="GO" id="GO:0046872">
    <property type="term" value="F:metal ion binding"/>
    <property type="evidence" value="ECO:0007669"/>
    <property type="project" value="UniProtKB-KW"/>
</dbReference>